<proteinExistence type="predicted"/>
<evidence type="ECO:0000256" key="4">
    <source>
        <dbReference type="ARBA" id="ARBA00023134"/>
    </source>
</evidence>
<feature type="coiled-coil region" evidence="6">
    <location>
        <begin position="299"/>
        <end position="333"/>
    </location>
</feature>
<feature type="region of interest" description="Disordered" evidence="7">
    <location>
        <begin position="713"/>
        <end position="742"/>
    </location>
</feature>
<dbReference type="AlphaFoldDB" id="A0A1I5USV7"/>
<evidence type="ECO:0000259" key="8">
    <source>
        <dbReference type="Pfam" id="PF00350"/>
    </source>
</evidence>
<dbReference type="STRING" id="1884432.SAMN05518683_11444"/>
<accession>A0A1I5USV7</accession>
<sequence length="1224" mass="143241">MTQKGTKINIKERAAYVEQLQFSKDELRRILHELQNDTIISLTPALKQQTASTADTLSASFLTIACFGHFSAGKSTLLNRIIGSDILPSHPVPTSANLVHLQYNKEPLYHYRDTETGKWKEIPQEEALDSWFLSDHVVELSIQSPSVELPEHVKIIDTPGIDSTDPQHRRKAVSSFTEADIVCCVTDYQHVESAGNEELLQEINELGVSPALIVNQVDKHEEQEQSFDTFHRHIMDSWNRRGLFVSGTYYISALFPDVSPKGWEALRRLFHLDQEQAGHVRSRHAALQIYRIMEEAVRCQKAQETRNQNNNRLKQSVNEIDRLIEELDNQLQNLPFWAEQFEFQVVKMVDHLFENAKITPYHTRNAAKDYLASLREASIWRKWLQPKHVHREAAETKQRLLDSLRENVQSYIDIPLQQEMRRTMQYYHLFGQEHKRTLFSLYWEPDETLITEARLNGSRHGVNYNAVFCRSLAEQIRKHYKALLREWMPEWKQMLGRIQNQEIERLQQERSLWWEVREERVRIDERISRLDERIAYYAKRLNESAVLLEASRFDTAEDETGRPLSQVYEPASIDIGALYPPVPERTGFSYRQSNIISAQIAEQAVSLVQKIPQMEQRMRSLQKKAERLRGKNCRVSLFGSFSAGKSTLVNAILGEPVLRVSASPTTACVQRIQYPDEQHPHRSVELVYKSASGITGDMNDILGKAGRELQTFEEWPDQKEDMRNTQLTPDEENGKEKKDETEDTFTVLDLLQPDEIDLLDTYHETASMSNNRMGQLVTTNEETYRDMCEQEKELLLIDSVTIYYDCDFTRAGCVLTDTPGIGSVYRRHSQTAFRELKEANALIYVTYYNHAFSKADQEFLKQIGRTKDYFSYDKMFFLVNASDLASSVKELQQVLDYVSNQLERSGINSPRVSPVSARKAGKGERYASGLSYFLDTFHAFLDLNLQETLQQELLGEIESAIRALGNHQVFLQQKEEEKKNEKAEVKKKVADFQTRMQQYDVSVDRKEVEQELDELMFYVKQRVFYRYFDEYKELLNAGRFQKEYFQTQLHRYVNELITLLFHLFAEEVRATMIRMEYFLRRKWESLQEYASRVFPEELGGAFVEKETKQRIPEVTVYSSLPAAMKDLSFIKKYRSYREFFTQGEYKQLKDELEQVLRPHGDAYLKKYQEELKKQYADWMTTEWNDALKWYERTAADLYESFYEEQDAKNQKRLETAIEGLRELL</sequence>
<name>A0A1I5USV7_9BACI</name>
<keyword evidence="10" id="KW-1185">Reference proteome</keyword>
<organism evidence="9 10">
    <name type="scientific">Salibacterium halotolerans</name>
    <dbReference type="NCBI Taxonomy" id="1884432"/>
    <lineage>
        <taxon>Bacteria</taxon>
        <taxon>Bacillati</taxon>
        <taxon>Bacillota</taxon>
        <taxon>Bacilli</taxon>
        <taxon>Bacillales</taxon>
        <taxon>Bacillaceae</taxon>
    </lineage>
</organism>
<dbReference type="Gene3D" id="3.40.50.300">
    <property type="entry name" value="P-loop containing nucleotide triphosphate hydrolases"/>
    <property type="match status" value="3"/>
</dbReference>
<evidence type="ECO:0000256" key="3">
    <source>
        <dbReference type="ARBA" id="ARBA00022801"/>
    </source>
</evidence>
<keyword evidence="2" id="KW-0547">Nucleotide-binding</keyword>
<dbReference type="SUPFAM" id="SSF52540">
    <property type="entry name" value="P-loop containing nucleoside triphosphate hydrolases"/>
    <property type="match status" value="2"/>
</dbReference>
<dbReference type="Proteomes" id="UP000198892">
    <property type="component" value="Unassembled WGS sequence"/>
</dbReference>
<comment type="subcellular location">
    <subcellularLocation>
        <location evidence="1">Membrane</location>
    </subcellularLocation>
</comment>
<feature type="coiled-coil region" evidence="6">
    <location>
        <begin position="604"/>
        <end position="631"/>
    </location>
</feature>
<keyword evidence="5" id="KW-0472">Membrane</keyword>
<dbReference type="RefSeq" id="WP_170841130.1">
    <property type="nucleotide sequence ID" value="NZ_FOXD01000014.1"/>
</dbReference>
<dbReference type="InterPro" id="IPR027094">
    <property type="entry name" value="Mitofusin_fam"/>
</dbReference>
<evidence type="ECO:0000256" key="7">
    <source>
        <dbReference type="SAM" id="MobiDB-lite"/>
    </source>
</evidence>
<protein>
    <submittedName>
        <fullName evidence="9">Small GTP-binding protein domain-containing protein</fullName>
    </submittedName>
</protein>
<evidence type="ECO:0000256" key="1">
    <source>
        <dbReference type="ARBA" id="ARBA00004370"/>
    </source>
</evidence>
<dbReference type="InterPro" id="IPR045063">
    <property type="entry name" value="Dynamin_N"/>
</dbReference>
<feature type="domain" description="Dynamin N-terminal" evidence="8">
    <location>
        <begin position="636"/>
        <end position="867"/>
    </location>
</feature>
<evidence type="ECO:0000256" key="5">
    <source>
        <dbReference type="ARBA" id="ARBA00023136"/>
    </source>
</evidence>
<evidence type="ECO:0000256" key="2">
    <source>
        <dbReference type="ARBA" id="ARBA00022741"/>
    </source>
</evidence>
<keyword evidence="6" id="KW-0175">Coiled coil</keyword>
<dbReference type="Pfam" id="PF00350">
    <property type="entry name" value="Dynamin_N"/>
    <property type="match status" value="2"/>
</dbReference>
<keyword evidence="4" id="KW-0342">GTP-binding</keyword>
<dbReference type="InterPro" id="IPR027417">
    <property type="entry name" value="P-loop_NTPase"/>
</dbReference>
<evidence type="ECO:0000313" key="9">
    <source>
        <dbReference type="EMBL" id="SFP98355.1"/>
    </source>
</evidence>
<keyword evidence="3" id="KW-0378">Hydrolase</keyword>
<dbReference type="GO" id="GO:0005525">
    <property type="term" value="F:GTP binding"/>
    <property type="evidence" value="ECO:0007669"/>
    <property type="project" value="UniProtKB-KW"/>
</dbReference>
<dbReference type="GO" id="GO:0003924">
    <property type="term" value="F:GTPase activity"/>
    <property type="evidence" value="ECO:0007669"/>
    <property type="project" value="InterPro"/>
</dbReference>
<gene>
    <name evidence="9" type="ORF">SAMN05518683_11444</name>
</gene>
<dbReference type="PANTHER" id="PTHR10465:SF0">
    <property type="entry name" value="SARCALUMENIN"/>
    <property type="match status" value="1"/>
</dbReference>
<dbReference type="PANTHER" id="PTHR10465">
    <property type="entry name" value="TRANSMEMBRANE GTPASE FZO1"/>
    <property type="match status" value="1"/>
</dbReference>
<reference evidence="10" key="1">
    <citation type="submission" date="2016-10" db="EMBL/GenBank/DDBJ databases">
        <authorList>
            <person name="Varghese N."/>
            <person name="Submissions S."/>
        </authorList>
    </citation>
    <scope>NUCLEOTIDE SEQUENCE [LARGE SCALE GENOMIC DNA]</scope>
    <source>
        <strain evidence="10">S7</strain>
    </source>
</reference>
<evidence type="ECO:0000313" key="10">
    <source>
        <dbReference type="Proteomes" id="UP000198892"/>
    </source>
</evidence>
<evidence type="ECO:0000256" key="6">
    <source>
        <dbReference type="SAM" id="Coils"/>
    </source>
</evidence>
<dbReference type="EMBL" id="FOXD01000014">
    <property type="protein sequence ID" value="SFP98355.1"/>
    <property type="molecule type" value="Genomic_DNA"/>
</dbReference>
<feature type="domain" description="Dynamin N-terminal" evidence="8">
    <location>
        <begin position="64"/>
        <end position="215"/>
    </location>
</feature>
<dbReference type="GO" id="GO:0016020">
    <property type="term" value="C:membrane"/>
    <property type="evidence" value="ECO:0007669"/>
    <property type="project" value="UniProtKB-SubCell"/>
</dbReference>